<dbReference type="Proteomes" id="UP000574390">
    <property type="component" value="Unassembled WGS sequence"/>
</dbReference>
<comment type="caution">
    <text evidence="2">The sequence shown here is derived from an EMBL/GenBank/DDBJ whole genome shotgun (WGS) entry which is preliminary data.</text>
</comment>
<feature type="non-terminal residue" evidence="2">
    <location>
        <position position="208"/>
    </location>
</feature>
<feature type="region of interest" description="Disordered" evidence="1">
    <location>
        <begin position="188"/>
        <end position="208"/>
    </location>
</feature>
<organism evidence="2 3">
    <name type="scientific">Perkinsus olseni</name>
    <name type="common">Perkinsus atlanticus</name>
    <dbReference type="NCBI Taxonomy" id="32597"/>
    <lineage>
        <taxon>Eukaryota</taxon>
        <taxon>Sar</taxon>
        <taxon>Alveolata</taxon>
        <taxon>Perkinsozoa</taxon>
        <taxon>Perkinsea</taxon>
        <taxon>Perkinsida</taxon>
        <taxon>Perkinsidae</taxon>
        <taxon>Perkinsus</taxon>
    </lineage>
</organism>
<name>A0A7J6T7M1_PEROL</name>
<dbReference type="AlphaFoldDB" id="A0A7J6T7M1"/>
<proteinExistence type="predicted"/>
<gene>
    <name evidence="2" type="ORF">FOZ62_023453</name>
</gene>
<feature type="region of interest" description="Disordered" evidence="1">
    <location>
        <begin position="124"/>
        <end position="147"/>
    </location>
</feature>
<protein>
    <submittedName>
        <fullName evidence="2">Uncharacterized protein</fullName>
    </submittedName>
</protein>
<evidence type="ECO:0000256" key="1">
    <source>
        <dbReference type="SAM" id="MobiDB-lite"/>
    </source>
</evidence>
<evidence type="ECO:0000313" key="3">
    <source>
        <dbReference type="Proteomes" id="UP000574390"/>
    </source>
</evidence>
<evidence type="ECO:0000313" key="2">
    <source>
        <dbReference type="EMBL" id="KAF4740436.1"/>
    </source>
</evidence>
<reference evidence="2 3" key="1">
    <citation type="submission" date="2020-04" db="EMBL/GenBank/DDBJ databases">
        <title>Perkinsus olseni comparative genomics.</title>
        <authorList>
            <person name="Bogema D.R."/>
        </authorList>
    </citation>
    <scope>NUCLEOTIDE SEQUENCE [LARGE SCALE GENOMIC DNA]</scope>
    <source>
        <strain evidence="2">ATCC PRA-205</strain>
    </source>
</reference>
<dbReference type="EMBL" id="JABANM010009745">
    <property type="protein sequence ID" value="KAF4740436.1"/>
    <property type="molecule type" value="Genomic_DNA"/>
</dbReference>
<sequence>MSSVADCMMDPGDDGNNHGHKDRDWLCFERRPRFVALPPHGPPLDPTCTENLTTWRALPWYTDKAPPEWCPYNWYHKRQVCWCIPGYVRESLYDGSIDKRGCPNTRSIFIVPRFVTYEEWEKLRNPTTTPPPLPENQTTTAEPGNAPSEIYQETGSGDVGLQIKDGPMFRCHSTVLLSRGGGFLQKVRNEGTSLPRGSPIDEPVITHE</sequence>
<accession>A0A7J6T7M1</accession>